<protein>
    <recommendedName>
        <fullName evidence="8">MFS transporter</fullName>
    </recommendedName>
</protein>
<comment type="subcellular location">
    <subcellularLocation>
        <location evidence="1">Membrane</location>
        <topology evidence="1">Multi-pass membrane protein</topology>
    </subcellularLocation>
</comment>
<evidence type="ECO:0000256" key="2">
    <source>
        <dbReference type="ARBA" id="ARBA00022692"/>
    </source>
</evidence>
<reference evidence="6" key="1">
    <citation type="submission" date="2020-08" db="EMBL/GenBank/DDBJ databases">
        <title>Genomic Encyclopedia of Type Strains, Phase IV (KMG-IV): sequencing the most valuable type-strain genomes for metagenomic binning, comparative biology and taxonomic classification.</title>
        <authorList>
            <person name="Goeker M."/>
        </authorList>
    </citation>
    <scope>NUCLEOTIDE SEQUENCE [LARGE SCALE GENOMIC DNA]</scope>
    <source>
        <strain evidence="6">DSM 105720</strain>
    </source>
</reference>
<dbReference type="PANTHER" id="PTHR23501:SF5">
    <property type="entry name" value="TRANSPORT PROTEIN"/>
    <property type="match status" value="1"/>
</dbReference>
<feature type="transmembrane region" description="Helical" evidence="5">
    <location>
        <begin position="245"/>
        <end position="264"/>
    </location>
</feature>
<feature type="transmembrane region" description="Helical" evidence="5">
    <location>
        <begin position="115"/>
        <end position="139"/>
    </location>
</feature>
<proteinExistence type="predicted"/>
<keyword evidence="2 5" id="KW-0812">Transmembrane</keyword>
<feature type="transmembrane region" description="Helical" evidence="5">
    <location>
        <begin position="284"/>
        <end position="305"/>
    </location>
</feature>
<sequence length="529" mass="61062">MVKGTHDPARILACRDFVPDWLRFWSIILITLVYLFSGAIQLASAGQQVGGLSFLQKDTQMIGFSAFVGMNMIFPMLFRLRFRFSTKTILTAVTIILIICHLLTLYTVNVPLLCFINFIAGTFRMLGAFETMVCIQLLITPTRSYAVFYAVIFFIVQGSAIFFSAQVAYILHYLSWYHLHIVIILLLIWTLLMVYFLFRQYRSMKKIPLYGIDWAGYALWCISLSLILFIAIYGKHYEWFHSPHICWATVGLIGTLVLNLYHMFHVKRPYISLETWRYPNMGKLVLLFLALYISLATPMTLQNSYMAGILKFDSIHIVLLNWFVLGGMLLSVGLCYVWFVRNKYRIKPMIFVGYACVVLYLLLIYCQIDPQTNIESFYVPAVLRGIGLLLLYIVLTLYIANIVPFKHNFQALCIMGFIRMSLGTVLGSSLIDNWMHYLTEKNSLLLSPELDSVNTVFQASGLSQVTQELSRQVMMVSMKEIYGYMAMAGILILIIILLEKEMKRLNLFFPKLKTIRHIFKRAVDFDRKS</sequence>
<dbReference type="SUPFAM" id="SSF103473">
    <property type="entry name" value="MFS general substrate transporter"/>
    <property type="match status" value="2"/>
</dbReference>
<feature type="transmembrane region" description="Helical" evidence="5">
    <location>
        <begin position="411"/>
        <end position="431"/>
    </location>
</feature>
<feature type="transmembrane region" description="Helical" evidence="5">
    <location>
        <begin position="346"/>
        <end position="365"/>
    </location>
</feature>
<keyword evidence="4 5" id="KW-0472">Membrane</keyword>
<gene>
    <name evidence="6" type="ORF">GGR06_001346</name>
</gene>
<evidence type="ECO:0000256" key="1">
    <source>
        <dbReference type="ARBA" id="ARBA00004141"/>
    </source>
</evidence>
<feature type="transmembrane region" description="Helical" evidence="5">
    <location>
        <begin position="60"/>
        <end position="78"/>
    </location>
</feature>
<feature type="transmembrane region" description="Helical" evidence="5">
    <location>
        <begin position="90"/>
        <end position="109"/>
    </location>
</feature>
<dbReference type="Gene3D" id="1.20.1250.20">
    <property type="entry name" value="MFS general substrate transporter like domains"/>
    <property type="match status" value="1"/>
</dbReference>
<feature type="transmembrane region" description="Helical" evidence="5">
    <location>
        <begin position="177"/>
        <end position="198"/>
    </location>
</feature>
<evidence type="ECO:0000313" key="7">
    <source>
        <dbReference type="Proteomes" id="UP000560658"/>
    </source>
</evidence>
<dbReference type="PANTHER" id="PTHR23501">
    <property type="entry name" value="MAJOR FACILITATOR SUPERFAMILY"/>
    <property type="match status" value="1"/>
</dbReference>
<feature type="transmembrane region" description="Helical" evidence="5">
    <location>
        <begin position="210"/>
        <end position="233"/>
    </location>
</feature>
<evidence type="ECO:0000313" key="6">
    <source>
        <dbReference type="EMBL" id="MBB4043564.1"/>
    </source>
</evidence>
<keyword evidence="3 5" id="KW-1133">Transmembrane helix</keyword>
<organism evidence="6 7">
    <name type="scientific">Bacteroides reticulotermitis</name>
    <dbReference type="NCBI Taxonomy" id="1133319"/>
    <lineage>
        <taxon>Bacteria</taxon>
        <taxon>Pseudomonadati</taxon>
        <taxon>Bacteroidota</taxon>
        <taxon>Bacteroidia</taxon>
        <taxon>Bacteroidales</taxon>
        <taxon>Bacteroidaceae</taxon>
        <taxon>Bacteroides</taxon>
    </lineage>
</organism>
<feature type="transmembrane region" description="Helical" evidence="5">
    <location>
        <begin position="317"/>
        <end position="339"/>
    </location>
</feature>
<keyword evidence="7" id="KW-1185">Reference proteome</keyword>
<evidence type="ECO:0008006" key="8">
    <source>
        <dbReference type="Google" id="ProtNLM"/>
    </source>
</evidence>
<feature type="transmembrane region" description="Helical" evidence="5">
    <location>
        <begin position="21"/>
        <end position="40"/>
    </location>
</feature>
<evidence type="ECO:0000256" key="4">
    <source>
        <dbReference type="ARBA" id="ARBA00023136"/>
    </source>
</evidence>
<evidence type="ECO:0000256" key="5">
    <source>
        <dbReference type="SAM" id="Phobius"/>
    </source>
</evidence>
<feature type="transmembrane region" description="Helical" evidence="5">
    <location>
        <begin position="146"/>
        <end position="171"/>
    </location>
</feature>
<name>A0A840D1V3_9BACE</name>
<dbReference type="EMBL" id="JACIER010000004">
    <property type="protein sequence ID" value="MBB4043564.1"/>
    <property type="molecule type" value="Genomic_DNA"/>
</dbReference>
<feature type="transmembrane region" description="Helical" evidence="5">
    <location>
        <begin position="481"/>
        <end position="498"/>
    </location>
</feature>
<dbReference type="GO" id="GO:0005886">
    <property type="term" value="C:plasma membrane"/>
    <property type="evidence" value="ECO:0007669"/>
    <property type="project" value="TreeGrafter"/>
</dbReference>
<dbReference type="GO" id="GO:0022857">
    <property type="term" value="F:transmembrane transporter activity"/>
    <property type="evidence" value="ECO:0007669"/>
    <property type="project" value="TreeGrafter"/>
</dbReference>
<comment type="caution">
    <text evidence="6">The sequence shown here is derived from an EMBL/GenBank/DDBJ whole genome shotgun (WGS) entry which is preliminary data.</text>
</comment>
<dbReference type="Proteomes" id="UP000560658">
    <property type="component" value="Unassembled WGS sequence"/>
</dbReference>
<feature type="transmembrane region" description="Helical" evidence="5">
    <location>
        <begin position="377"/>
        <end position="399"/>
    </location>
</feature>
<dbReference type="RefSeq" id="WP_044161908.1">
    <property type="nucleotide sequence ID" value="NZ_JACIER010000004.1"/>
</dbReference>
<dbReference type="AlphaFoldDB" id="A0A840D1V3"/>
<dbReference type="InterPro" id="IPR036259">
    <property type="entry name" value="MFS_trans_sf"/>
</dbReference>
<accession>A0A840D1V3</accession>
<evidence type="ECO:0000256" key="3">
    <source>
        <dbReference type="ARBA" id="ARBA00022989"/>
    </source>
</evidence>